<proteinExistence type="predicted"/>
<reference evidence="2" key="2">
    <citation type="submission" date="2007-04" db="EMBL/GenBank/DDBJ databases">
        <title>Draft genome sequence of Bacteroides ovatus (ATCC 8483).</title>
        <authorList>
            <person name="Sudarsanam P."/>
            <person name="Ley R."/>
            <person name="Guruge J."/>
            <person name="Turnbaugh P.J."/>
            <person name="Mahowald M."/>
            <person name="Liep D."/>
            <person name="Gordon J."/>
        </authorList>
    </citation>
    <scope>NUCLEOTIDE SEQUENCE [LARGE SCALE GENOMIC DNA]</scope>
    <source>
        <strain evidence="2">ATCC 8483 / DSM 1896 / JCM 5824 / BCRC 10623 / CCUG 4943 / NCTC 11153</strain>
    </source>
</reference>
<accession>A0AAN3A7D2</accession>
<reference evidence="1 2" key="1">
    <citation type="submission" date="2007-03" db="EMBL/GenBank/DDBJ databases">
        <authorList>
            <person name="Fulton L."/>
            <person name="Clifton S."/>
            <person name="Fulton B."/>
            <person name="Xu J."/>
            <person name="Minx P."/>
            <person name="Pepin K.H."/>
            <person name="Johnson M."/>
            <person name="Thiruvilangam P."/>
            <person name="Bhonagiri V."/>
            <person name="Nash W.E."/>
            <person name="Mardis E.R."/>
            <person name="Wilson R.K."/>
        </authorList>
    </citation>
    <scope>NUCLEOTIDE SEQUENCE [LARGE SCALE GENOMIC DNA]</scope>
    <source>
        <strain evidence="2">ATCC 8483 / DSM 1896 / JCM 5824 / BCRC 10623 / CCUG 4943 / NCTC 11153</strain>
    </source>
</reference>
<protein>
    <submittedName>
        <fullName evidence="1">Uncharacterized protein</fullName>
    </submittedName>
</protein>
<dbReference type="AlphaFoldDB" id="A0AAN3A7D2"/>
<gene>
    <name evidence="1" type="ORF">BACOVA_03040</name>
</gene>
<sequence>MSKRLFLGEKRVIGFKGKARIVTAWITVFYKITLSIRNT</sequence>
<name>A0AAN3A7D2_BACO1</name>
<evidence type="ECO:0000313" key="1">
    <source>
        <dbReference type="EMBL" id="EDO11138.1"/>
    </source>
</evidence>
<organism evidence="1 2">
    <name type="scientific">Bacteroides ovatus (strain ATCC 8483 / DSM 1896 / JCM 5824 / BCRC 10623 / CCUG 4943 / NCTC 11153)</name>
    <dbReference type="NCBI Taxonomy" id="411476"/>
    <lineage>
        <taxon>Bacteria</taxon>
        <taxon>Pseudomonadati</taxon>
        <taxon>Bacteroidota</taxon>
        <taxon>Bacteroidia</taxon>
        <taxon>Bacteroidales</taxon>
        <taxon>Bacteroidaceae</taxon>
        <taxon>Bacteroides</taxon>
    </lineage>
</organism>
<evidence type="ECO:0000313" key="2">
    <source>
        <dbReference type="Proteomes" id="UP000005475"/>
    </source>
</evidence>
<comment type="caution">
    <text evidence="1">The sequence shown here is derived from an EMBL/GenBank/DDBJ whole genome shotgun (WGS) entry which is preliminary data.</text>
</comment>
<dbReference type="Proteomes" id="UP000005475">
    <property type="component" value="Unassembled WGS sequence"/>
</dbReference>
<dbReference type="EMBL" id="AAXF02000050">
    <property type="protein sequence ID" value="EDO11138.1"/>
    <property type="molecule type" value="Genomic_DNA"/>
</dbReference>